<accession>A0A0R3RS63</accession>
<protein>
    <submittedName>
        <fullName evidence="2">Uncharacterized protein</fullName>
    </submittedName>
</protein>
<keyword evidence="1" id="KW-1185">Reference proteome</keyword>
<organism evidence="1 2">
    <name type="scientific">Elaeophora elaphi</name>
    <dbReference type="NCBI Taxonomy" id="1147741"/>
    <lineage>
        <taxon>Eukaryota</taxon>
        <taxon>Metazoa</taxon>
        <taxon>Ecdysozoa</taxon>
        <taxon>Nematoda</taxon>
        <taxon>Chromadorea</taxon>
        <taxon>Rhabditida</taxon>
        <taxon>Spirurina</taxon>
        <taxon>Spiruromorpha</taxon>
        <taxon>Filarioidea</taxon>
        <taxon>Onchocercidae</taxon>
        <taxon>Elaeophora</taxon>
    </lineage>
</organism>
<proteinExistence type="predicted"/>
<dbReference type="WBParaSite" id="EEL_0000463901-mRNA-1">
    <property type="protein sequence ID" value="EEL_0000463901-mRNA-1"/>
    <property type="gene ID" value="EEL_0000463901"/>
</dbReference>
<dbReference type="Proteomes" id="UP000050640">
    <property type="component" value="Unplaced"/>
</dbReference>
<evidence type="ECO:0000313" key="1">
    <source>
        <dbReference type="Proteomes" id="UP000050640"/>
    </source>
</evidence>
<name>A0A0R3RS63_9BILA</name>
<dbReference type="AlphaFoldDB" id="A0A0R3RS63"/>
<evidence type="ECO:0000313" key="2">
    <source>
        <dbReference type="WBParaSite" id="EEL_0000463901-mRNA-1"/>
    </source>
</evidence>
<reference evidence="2" key="1">
    <citation type="submission" date="2017-02" db="UniProtKB">
        <authorList>
            <consortium name="WormBaseParasite"/>
        </authorList>
    </citation>
    <scope>IDENTIFICATION</scope>
</reference>
<sequence length="99" mass="10875">MEYNSHENHLHARMFFDVKLLSDTHICIKIIEFLVLRCTSVIPATKSAHNKIITKTIAEIAAVRNQLTVLLLRACIQQSTSVSLAAQTTATAAATSLIV</sequence>